<dbReference type="STRING" id="1115515.EV102420_43_00030"/>
<keyword evidence="2" id="KW-1185">Reference proteome</keyword>
<gene>
    <name evidence="1" type="ORF">EV102420_43_00030</name>
</gene>
<dbReference type="RefSeq" id="WP_042396182.1">
    <property type="nucleotide sequence ID" value="NZ_BBMZ01000043.1"/>
</dbReference>
<dbReference type="Proteomes" id="UP000029462">
    <property type="component" value="Unassembled WGS sequence"/>
</dbReference>
<organism evidence="1 2">
    <name type="scientific">Pseudescherichia vulneris NBRC 102420</name>
    <dbReference type="NCBI Taxonomy" id="1115515"/>
    <lineage>
        <taxon>Bacteria</taxon>
        <taxon>Pseudomonadati</taxon>
        <taxon>Pseudomonadota</taxon>
        <taxon>Gammaproteobacteria</taxon>
        <taxon>Enterobacterales</taxon>
        <taxon>Enterobacteriaceae</taxon>
        <taxon>Pseudescherichia</taxon>
    </lineage>
</organism>
<dbReference type="Pfam" id="PF10934">
    <property type="entry name" value="Sheath_initiator"/>
    <property type="match status" value="1"/>
</dbReference>
<evidence type="ECO:0000313" key="2">
    <source>
        <dbReference type="Proteomes" id="UP000029462"/>
    </source>
</evidence>
<accession>A0A090V6V4</accession>
<name>A0A090V6V4_PSEVU</name>
<dbReference type="AlphaFoldDB" id="A0A090V6V4"/>
<dbReference type="OrthoDB" id="9812969at2"/>
<proteinExistence type="predicted"/>
<comment type="caution">
    <text evidence="1">The sequence shown here is derived from an EMBL/GenBank/DDBJ whole genome shotgun (WGS) entry which is preliminary data.</text>
</comment>
<dbReference type="EMBL" id="BBMZ01000043">
    <property type="protein sequence ID" value="GAL60541.1"/>
    <property type="molecule type" value="Genomic_DNA"/>
</dbReference>
<dbReference type="eggNOG" id="ENOG5032S9G">
    <property type="taxonomic scope" value="Bacteria"/>
</dbReference>
<evidence type="ECO:0000313" key="1">
    <source>
        <dbReference type="EMBL" id="GAL60541.1"/>
    </source>
</evidence>
<reference evidence="1 2" key="1">
    <citation type="submission" date="2014-09" db="EMBL/GenBank/DDBJ databases">
        <title>Whole genome shotgun sequence of Escherichia vulneris NBRC 102420.</title>
        <authorList>
            <person name="Yoshida Y."/>
            <person name="Hosoyama A."/>
            <person name="Tsuchikane K."/>
            <person name="Ohji S."/>
            <person name="Ichikawa N."/>
            <person name="Kimura A."/>
            <person name="Yamazoe A."/>
            <person name="Ezaki T."/>
            <person name="Fujita N."/>
        </authorList>
    </citation>
    <scope>NUCLEOTIDE SEQUENCE [LARGE SCALE GENOMIC DNA]</scope>
    <source>
        <strain evidence="1 2">NBRC 102420</strain>
    </source>
</reference>
<dbReference type="InterPro" id="IPR020288">
    <property type="entry name" value="Sheath_initiator"/>
</dbReference>
<protein>
    <recommendedName>
        <fullName evidence="3">Bacteriophage protein</fullName>
    </recommendedName>
</protein>
<evidence type="ECO:0008006" key="3">
    <source>
        <dbReference type="Google" id="ProtNLM"/>
    </source>
</evidence>
<sequence length="117" mass="13476">MRYRREDSNGDYTFGSGDEAWLSNSPEAVAQAVLTRFNLWYGEWFLDTTVGTPWIQSVLGRQKPEIYDLAIRQRILETQGVNTIRSFNTTVNTTTRRVHFFAEIDTFYGPITLTSEA</sequence>